<dbReference type="RefSeq" id="XP_025381346.1">
    <property type="nucleotide sequence ID" value="XM_025523868.1"/>
</dbReference>
<organism evidence="8 9">
    <name type="scientific">Acaromyces ingoldii</name>
    <dbReference type="NCBI Taxonomy" id="215250"/>
    <lineage>
        <taxon>Eukaryota</taxon>
        <taxon>Fungi</taxon>
        <taxon>Dikarya</taxon>
        <taxon>Basidiomycota</taxon>
        <taxon>Ustilaginomycotina</taxon>
        <taxon>Exobasidiomycetes</taxon>
        <taxon>Exobasidiales</taxon>
        <taxon>Cryptobasidiaceae</taxon>
        <taxon>Acaromyces</taxon>
    </lineage>
</organism>
<dbReference type="GeneID" id="37045784"/>
<dbReference type="Proteomes" id="UP000245768">
    <property type="component" value="Unassembled WGS sequence"/>
</dbReference>
<keyword evidence="9" id="KW-1185">Reference proteome</keyword>
<dbReference type="GO" id="GO:0005634">
    <property type="term" value="C:nucleus"/>
    <property type="evidence" value="ECO:0007669"/>
    <property type="project" value="UniProtKB-SubCell"/>
</dbReference>
<evidence type="ECO:0000313" key="8">
    <source>
        <dbReference type="EMBL" id="PWN94148.1"/>
    </source>
</evidence>
<dbReference type="OrthoDB" id="5559898at2759"/>
<feature type="compositionally biased region" description="Low complexity" evidence="7">
    <location>
        <begin position="955"/>
        <end position="982"/>
    </location>
</feature>
<dbReference type="Gene3D" id="1.25.10.10">
    <property type="entry name" value="Leucine-rich Repeat Variant"/>
    <property type="match status" value="3"/>
</dbReference>
<protein>
    <submittedName>
        <fullName evidence="8">ARM repeat-containing protein</fullName>
    </submittedName>
</protein>
<feature type="region of interest" description="Disordered" evidence="7">
    <location>
        <begin position="313"/>
        <end position="357"/>
    </location>
</feature>
<dbReference type="GO" id="GO:0034657">
    <property type="term" value="C:GID complex"/>
    <property type="evidence" value="ECO:0007669"/>
    <property type="project" value="TreeGrafter"/>
</dbReference>
<keyword evidence="4" id="KW-0677">Repeat</keyword>
<keyword evidence="5" id="KW-0539">Nucleus</keyword>
<accession>A0A316YZQ3</accession>
<dbReference type="InterPro" id="IPR038739">
    <property type="entry name" value="ARMC8/Vid28"/>
</dbReference>
<evidence type="ECO:0000256" key="3">
    <source>
        <dbReference type="ARBA" id="ARBA00022490"/>
    </source>
</evidence>
<feature type="region of interest" description="Disordered" evidence="7">
    <location>
        <begin position="110"/>
        <end position="130"/>
    </location>
</feature>
<evidence type="ECO:0000256" key="4">
    <source>
        <dbReference type="ARBA" id="ARBA00022737"/>
    </source>
</evidence>
<dbReference type="EMBL" id="KZ819634">
    <property type="protein sequence ID" value="PWN94148.1"/>
    <property type="molecule type" value="Genomic_DNA"/>
</dbReference>
<dbReference type="GO" id="GO:0005737">
    <property type="term" value="C:cytoplasm"/>
    <property type="evidence" value="ECO:0007669"/>
    <property type="project" value="UniProtKB-SubCell"/>
</dbReference>
<feature type="compositionally biased region" description="Polar residues" evidence="7">
    <location>
        <begin position="121"/>
        <end position="130"/>
    </location>
</feature>
<dbReference type="InterPro" id="IPR011989">
    <property type="entry name" value="ARM-like"/>
</dbReference>
<evidence type="ECO:0000313" key="9">
    <source>
        <dbReference type="Proteomes" id="UP000245768"/>
    </source>
</evidence>
<dbReference type="InParanoid" id="A0A316YZQ3"/>
<feature type="repeat" description="ARM" evidence="6">
    <location>
        <begin position="45"/>
        <end position="81"/>
    </location>
</feature>
<evidence type="ECO:0000256" key="2">
    <source>
        <dbReference type="ARBA" id="ARBA00004496"/>
    </source>
</evidence>
<dbReference type="InterPro" id="IPR016024">
    <property type="entry name" value="ARM-type_fold"/>
</dbReference>
<gene>
    <name evidence="8" type="ORF">FA10DRAFT_283752</name>
</gene>
<name>A0A316YZQ3_9BASI</name>
<dbReference type="PANTHER" id="PTHR15651:SF7">
    <property type="entry name" value="ARMADILLO REPEAT-CONTAINING PROTEIN 8"/>
    <property type="match status" value="1"/>
</dbReference>
<feature type="region of interest" description="Disordered" evidence="7">
    <location>
        <begin position="218"/>
        <end position="266"/>
    </location>
</feature>
<dbReference type="InterPro" id="IPR000225">
    <property type="entry name" value="Armadillo"/>
</dbReference>
<evidence type="ECO:0000256" key="5">
    <source>
        <dbReference type="ARBA" id="ARBA00023242"/>
    </source>
</evidence>
<reference evidence="8 9" key="1">
    <citation type="journal article" date="2018" name="Mol. Biol. Evol.">
        <title>Broad Genomic Sampling Reveals a Smut Pathogenic Ancestry of the Fungal Clade Ustilaginomycotina.</title>
        <authorList>
            <person name="Kijpornyongpan T."/>
            <person name="Mondo S.J."/>
            <person name="Barry K."/>
            <person name="Sandor L."/>
            <person name="Lee J."/>
            <person name="Lipzen A."/>
            <person name="Pangilinan J."/>
            <person name="LaButti K."/>
            <person name="Hainaut M."/>
            <person name="Henrissat B."/>
            <person name="Grigoriev I.V."/>
            <person name="Spatafora J.W."/>
            <person name="Aime M.C."/>
        </authorList>
    </citation>
    <scope>NUCLEOTIDE SEQUENCE [LARGE SCALE GENOMIC DNA]</scope>
    <source>
        <strain evidence="8 9">MCA 4198</strain>
    </source>
</reference>
<dbReference type="SMART" id="SM00185">
    <property type="entry name" value="ARM"/>
    <property type="match status" value="6"/>
</dbReference>
<comment type="subcellular location">
    <subcellularLocation>
        <location evidence="2">Cytoplasm</location>
    </subcellularLocation>
    <subcellularLocation>
        <location evidence="1">Nucleus</location>
    </subcellularLocation>
</comment>
<evidence type="ECO:0000256" key="1">
    <source>
        <dbReference type="ARBA" id="ARBA00004123"/>
    </source>
</evidence>
<dbReference type="STRING" id="215250.A0A316YZQ3"/>
<dbReference type="GO" id="GO:0043161">
    <property type="term" value="P:proteasome-mediated ubiquitin-dependent protein catabolic process"/>
    <property type="evidence" value="ECO:0007669"/>
    <property type="project" value="TreeGrafter"/>
</dbReference>
<dbReference type="SUPFAM" id="SSF48371">
    <property type="entry name" value="ARM repeat"/>
    <property type="match status" value="2"/>
</dbReference>
<evidence type="ECO:0000256" key="6">
    <source>
        <dbReference type="PROSITE-ProRule" id="PRU00259"/>
    </source>
</evidence>
<feature type="compositionally biased region" description="Basic and acidic residues" evidence="7">
    <location>
        <begin position="247"/>
        <end position="264"/>
    </location>
</feature>
<keyword evidence="3" id="KW-0963">Cytoplasm</keyword>
<feature type="region of interest" description="Disordered" evidence="7">
    <location>
        <begin position="954"/>
        <end position="982"/>
    </location>
</feature>
<proteinExistence type="predicted"/>
<evidence type="ECO:0000256" key="7">
    <source>
        <dbReference type="SAM" id="MobiDB-lite"/>
    </source>
</evidence>
<dbReference type="Pfam" id="PF00514">
    <property type="entry name" value="Arm"/>
    <property type="match status" value="1"/>
</dbReference>
<feature type="compositionally biased region" description="Low complexity" evidence="7">
    <location>
        <begin position="318"/>
        <end position="339"/>
    </location>
</feature>
<dbReference type="PANTHER" id="PTHR15651">
    <property type="entry name" value="ARMADILLO REPEAT-CONTAINING PROTEIN 8"/>
    <property type="match status" value="1"/>
</dbReference>
<sequence>MTMMTASSAGNASLEPRTVNVDRLRQLRNSVIGSRTKKSEVVAQGKVPALVRILSTPLEDRSDGAEIKSLAATIIGSLAHDAPPPTLLSLCRANATQSILDALSQLASAPSTADPLEGQTAAETATSSESRLSSDDLKLIESYLRALRSLVVALADEVSPGSRWQRLPGVGYRYNQAIMQSLADQNGSSSGLHASVLGKSSREVIGWHIADAGFPQKGMHTATKSAAKKQRGDGDGDLKMNSASSSDLRRDAARDKEHEWRSEEEQAFNSPHAELVWLARKAIAAAFASHNLPLWLGTLFVARLPVSSFKAPAWTTKSRGGSRPGTRPGSPGRPGATASNSRPGSSRGAESSPAVGLPAHSNQVKVLAITEMVSGVLSSGLCIASTDVDAAEALSSSTQDYTPVLILSQRRRAVLEFTADQSPFWAGRSATTVPARAALHHEDAFFAANDEAERGRDGAGLATQASFVKRGKSSENHAQGVAMDEGDDQAFANLVDAHRGALDVLLEATECGYAKTQEAALWALTDLSRENTETSAKLFNCLTPSGLIPTSMLLNLRKDPSASVRLAAFCCLAHIIKVHPFTPKTNECVLAVLVELLDYPSEIQATAAFALARLVADDSELQALACEQYDCIAKLAALLDKSKNAATALPPDSPLEAQQKAALVDEQLIRLREASLVAFAALSFQRDEIRRKIVDHTAPSLLPIVVSSLTASHLGVRVAACRLVRALSRSISILRTSLVDAGVASKLLDIIKTGPVEEGFEIKSEATASLCNLVVKFSPMKQFLVESGGINDLLALCSSPDAGLRLNALWAIKNILYCADTETKRSVTQGFDWDRLKVMCRDVEAGTLAIQEQALNIVRNLASSNPVDIDLTIQGMGGADELFSLIEDVVWHRPSDAALEQVAYILVNLATGTEEHRRMLLARPNLLDATVFFLNHPKVEIRVAGVWVASNLTQPTRPASSANPTSSPSVATATPNPTAPGNAPAVLPSLDVCSEAIVRLKSFGFDTRLRTLIDDPERDVSDRALSLLTRFE</sequence>
<dbReference type="AlphaFoldDB" id="A0A316YZQ3"/>
<dbReference type="PROSITE" id="PS50176">
    <property type="entry name" value="ARM_REPEAT"/>
    <property type="match status" value="1"/>
</dbReference>